<accession>A0A4U8S931</accession>
<name>A0A4U8S931_9HELI</name>
<dbReference type="OrthoDB" id="9887316at2"/>
<proteinExistence type="predicted"/>
<dbReference type="RefSeq" id="WP_138069890.1">
    <property type="nucleotide sequence ID" value="NZ_JRPL02000020.1"/>
</dbReference>
<protein>
    <submittedName>
        <fullName evidence="1">Uncharacterized protein</fullName>
    </submittedName>
</protein>
<evidence type="ECO:0000313" key="2">
    <source>
        <dbReference type="Proteomes" id="UP000029878"/>
    </source>
</evidence>
<dbReference type="EMBL" id="JRPL02000020">
    <property type="protein sequence ID" value="TLD82508.1"/>
    <property type="molecule type" value="Genomic_DNA"/>
</dbReference>
<organism evidence="1 2">
    <name type="scientific">Helicobacter trogontum</name>
    <dbReference type="NCBI Taxonomy" id="50960"/>
    <lineage>
        <taxon>Bacteria</taxon>
        <taxon>Pseudomonadati</taxon>
        <taxon>Campylobacterota</taxon>
        <taxon>Epsilonproteobacteria</taxon>
        <taxon>Campylobacterales</taxon>
        <taxon>Helicobacteraceae</taxon>
        <taxon>Helicobacter</taxon>
    </lineage>
</organism>
<dbReference type="AlphaFoldDB" id="A0A4U8S931"/>
<gene>
    <name evidence="1" type="ORF">LS81_007925</name>
</gene>
<dbReference type="Proteomes" id="UP000029878">
    <property type="component" value="Unassembled WGS sequence"/>
</dbReference>
<reference evidence="1 2" key="1">
    <citation type="journal article" date="2014" name="Genome Announc.">
        <title>Draft genome sequences of eight enterohepatic helicobacter species isolated from both laboratory and wild rodents.</title>
        <authorList>
            <person name="Sheh A."/>
            <person name="Shen Z."/>
            <person name="Fox J.G."/>
        </authorList>
    </citation>
    <scope>NUCLEOTIDE SEQUENCE [LARGE SCALE GENOMIC DNA]</scope>
    <source>
        <strain evidence="1 2">ATCC 700114</strain>
    </source>
</reference>
<comment type="caution">
    <text evidence="1">The sequence shown here is derived from an EMBL/GenBank/DDBJ whole genome shotgun (WGS) entry which is preliminary data.</text>
</comment>
<sequence>MLLAGGGGEILKNYIMPFCAEDLGGACRHNDLNVLYPEHAEIIGYDMSVLDTPEVQEKKRNLELPPFDFREFLKQFSFSKEAKSLFNAALEIFKYYHANPYYQNKDYNDSFYDITNAIMGKDTNTFKDLEGKDSRITRTKTTKGTKGFAKNNLKGVIPSKDLELFYHFFEVRNNLAIKINEELLDSNLLLWKRENIF</sequence>
<evidence type="ECO:0000313" key="1">
    <source>
        <dbReference type="EMBL" id="TLD82508.1"/>
    </source>
</evidence>